<feature type="signal peptide" evidence="1">
    <location>
        <begin position="1"/>
        <end position="23"/>
    </location>
</feature>
<evidence type="ECO:0000313" key="3">
    <source>
        <dbReference type="Proteomes" id="UP000543174"/>
    </source>
</evidence>
<gene>
    <name evidence="2" type="ORF">HNP21_005781</name>
</gene>
<proteinExistence type="predicted"/>
<evidence type="ECO:0000313" key="2">
    <source>
        <dbReference type="EMBL" id="MBA9042644.1"/>
    </source>
</evidence>
<comment type="caution">
    <text evidence="2">The sequence shown here is derived from an EMBL/GenBank/DDBJ whole genome shotgun (WGS) entry which is preliminary data.</text>
</comment>
<keyword evidence="1" id="KW-0732">Signal</keyword>
<accession>A0A7W3NGM3</accession>
<sequence length="130" mass="14095">MKIVKVFFACFLATLLIPVSALAATSTLWEGNITDKNKGTYTPLVSSSGNSIQACFSNNSSGNTIKITPYEIDDSKKTAMAPVVSFTTSNGCITKSLSGWKDGKNKKAEVRFKIVSTKGKTVYVRVKHTY</sequence>
<feature type="chain" id="PRO_5031263590" evidence="1">
    <location>
        <begin position="24"/>
        <end position="130"/>
    </location>
</feature>
<organism evidence="2 3">
    <name type="scientific">Priestia aryabhattai</name>
    <name type="common">Bacillus aryabhattai</name>
    <dbReference type="NCBI Taxonomy" id="412384"/>
    <lineage>
        <taxon>Bacteria</taxon>
        <taxon>Bacillati</taxon>
        <taxon>Bacillota</taxon>
        <taxon>Bacilli</taxon>
        <taxon>Bacillales</taxon>
        <taxon>Bacillaceae</taxon>
        <taxon>Priestia</taxon>
    </lineage>
</organism>
<evidence type="ECO:0000256" key="1">
    <source>
        <dbReference type="SAM" id="SignalP"/>
    </source>
</evidence>
<dbReference type="Proteomes" id="UP000543174">
    <property type="component" value="Unassembled WGS sequence"/>
</dbReference>
<name>A0A7W3NGM3_PRIAR</name>
<dbReference type="AlphaFoldDB" id="A0A7W3NGM3"/>
<protein>
    <submittedName>
        <fullName evidence="2">Uncharacterized protein</fullName>
    </submittedName>
</protein>
<dbReference type="RefSeq" id="WP_182528123.1">
    <property type="nucleotide sequence ID" value="NZ_JACJHT010000015.1"/>
</dbReference>
<keyword evidence="3" id="KW-1185">Reference proteome</keyword>
<reference evidence="2" key="1">
    <citation type="submission" date="2020-08" db="EMBL/GenBank/DDBJ databases">
        <title>Functional genomics of gut bacteria from endangered species of beetles.</title>
        <authorList>
            <person name="Carlos-Shanley C."/>
        </authorList>
    </citation>
    <scope>NUCLEOTIDE SEQUENCE [LARGE SCALE GENOMIC DNA]</scope>
    <source>
        <strain evidence="2">S00060</strain>
    </source>
</reference>
<dbReference type="EMBL" id="JACJHT010000015">
    <property type="protein sequence ID" value="MBA9042644.1"/>
    <property type="molecule type" value="Genomic_DNA"/>
</dbReference>